<dbReference type="GO" id="GO:1903785">
    <property type="term" value="P:L-valine transmembrane transport"/>
    <property type="evidence" value="ECO:0007669"/>
    <property type="project" value="TreeGrafter"/>
</dbReference>
<evidence type="ECO:0000313" key="9">
    <source>
        <dbReference type="EMBL" id="HJA71891.1"/>
    </source>
</evidence>
<protein>
    <submittedName>
        <fullName evidence="9">AzlC family ABC transporter permease</fullName>
    </submittedName>
</protein>
<evidence type="ECO:0000256" key="8">
    <source>
        <dbReference type="SAM" id="Phobius"/>
    </source>
</evidence>
<comment type="similarity">
    <text evidence="2">Belongs to the AzlC family.</text>
</comment>
<evidence type="ECO:0000256" key="7">
    <source>
        <dbReference type="ARBA" id="ARBA00023136"/>
    </source>
</evidence>
<keyword evidence="6 8" id="KW-1133">Transmembrane helix</keyword>
<dbReference type="PANTHER" id="PTHR34979:SF1">
    <property type="entry name" value="INNER MEMBRANE PROTEIN YGAZ"/>
    <property type="match status" value="1"/>
</dbReference>
<feature type="transmembrane region" description="Helical" evidence="8">
    <location>
        <begin position="208"/>
        <end position="227"/>
    </location>
</feature>
<evidence type="ECO:0000256" key="1">
    <source>
        <dbReference type="ARBA" id="ARBA00004651"/>
    </source>
</evidence>
<keyword evidence="5 8" id="KW-0812">Transmembrane</keyword>
<feature type="transmembrane region" description="Helical" evidence="8">
    <location>
        <begin position="183"/>
        <end position="202"/>
    </location>
</feature>
<keyword evidence="7 8" id="KW-0472">Membrane</keyword>
<sequence>MNRREFTLGLRHGVPICLGYFSVSAAFGMMAVLSGLPLWTAVAISLTNLTSAGQFAGLNLILAGGTYLELVVSMVVINIRYFLMSLSLSQKIDERMGYLKRLCISYGITDEIFAVAVQRPKTVTASYMAGLILLPVVGWTGGTFVGGAVTEALPESVSSALGIALYGMFIAIVIPVARYQKAVLFTVILAVAMSLILTYVPVFSIVSGGWGIILITVLASGAAALLFPVKPEGEAESGQEERQEA</sequence>
<feature type="transmembrane region" description="Helical" evidence="8">
    <location>
        <begin position="60"/>
        <end position="83"/>
    </location>
</feature>
<keyword evidence="3" id="KW-0813">Transport</keyword>
<evidence type="ECO:0000256" key="3">
    <source>
        <dbReference type="ARBA" id="ARBA00022448"/>
    </source>
</evidence>
<name>A0A9D2KQC0_9FIRM</name>
<evidence type="ECO:0000256" key="4">
    <source>
        <dbReference type="ARBA" id="ARBA00022475"/>
    </source>
</evidence>
<dbReference type="InterPro" id="IPR011606">
    <property type="entry name" value="Brnchd-chn_aa_trnsp_permease"/>
</dbReference>
<reference evidence="9" key="1">
    <citation type="journal article" date="2021" name="PeerJ">
        <title>Extensive microbial diversity within the chicken gut microbiome revealed by metagenomics and culture.</title>
        <authorList>
            <person name="Gilroy R."/>
            <person name="Ravi A."/>
            <person name="Getino M."/>
            <person name="Pursley I."/>
            <person name="Horton D.L."/>
            <person name="Alikhan N.F."/>
            <person name="Baker D."/>
            <person name="Gharbi K."/>
            <person name="Hall N."/>
            <person name="Watson M."/>
            <person name="Adriaenssens E.M."/>
            <person name="Foster-Nyarko E."/>
            <person name="Jarju S."/>
            <person name="Secka A."/>
            <person name="Antonio M."/>
            <person name="Oren A."/>
            <person name="Chaudhuri R.R."/>
            <person name="La Ragione R."/>
            <person name="Hildebrand F."/>
            <person name="Pallen M.J."/>
        </authorList>
    </citation>
    <scope>NUCLEOTIDE SEQUENCE</scope>
    <source>
        <strain evidence="9">CHK178-16964</strain>
    </source>
</reference>
<organism evidence="9 10">
    <name type="scientific">Candidatus Lachnoclostridium stercoravium</name>
    <dbReference type="NCBI Taxonomy" id="2838633"/>
    <lineage>
        <taxon>Bacteria</taxon>
        <taxon>Bacillati</taxon>
        <taxon>Bacillota</taxon>
        <taxon>Clostridia</taxon>
        <taxon>Lachnospirales</taxon>
        <taxon>Lachnospiraceae</taxon>
    </lineage>
</organism>
<comment type="caution">
    <text evidence="9">The sequence shown here is derived from an EMBL/GenBank/DDBJ whole genome shotgun (WGS) entry which is preliminary data.</text>
</comment>
<comment type="subcellular location">
    <subcellularLocation>
        <location evidence="1">Cell membrane</location>
        <topology evidence="1">Multi-pass membrane protein</topology>
    </subcellularLocation>
</comment>
<dbReference type="AlphaFoldDB" id="A0A9D2KQC0"/>
<keyword evidence="4" id="KW-1003">Cell membrane</keyword>
<dbReference type="Pfam" id="PF03591">
    <property type="entry name" value="AzlC"/>
    <property type="match status" value="1"/>
</dbReference>
<evidence type="ECO:0000313" key="10">
    <source>
        <dbReference type="Proteomes" id="UP000823900"/>
    </source>
</evidence>
<evidence type="ECO:0000256" key="2">
    <source>
        <dbReference type="ARBA" id="ARBA00010735"/>
    </source>
</evidence>
<feature type="transmembrane region" description="Helical" evidence="8">
    <location>
        <begin position="127"/>
        <end position="150"/>
    </location>
</feature>
<feature type="transmembrane region" description="Helical" evidence="8">
    <location>
        <begin position="12"/>
        <end position="40"/>
    </location>
</feature>
<dbReference type="Proteomes" id="UP000823900">
    <property type="component" value="Unassembled WGS sequence"/>
</dbReference>
<feature type="transmembrane region" description="Helical" evidence="8">
    <location>
        <begin position="156"/>
        <end position="176"/>
    </location>
</feature>
<dbReference type="GO" id="GO:0005886">
    <property type="term" value="C:plasma membrane"/>
    <property type="evidence" value="ECO:0007669"/>
    <property type="project" value="UniProtKB-SubCell"/>
</dbReference>
<dbReference type="EMBL" id="DWZA01000088">
    <property type="protein sequence ID" value="HJA71891.1"/>
    <property type="molecule type" value="Genomic_DNA"/>
</dbReference>
<proteinExistence type="inferred from homology"/>
<accession>A0A9D2KQC0</accession>
<reference evidence="9" key="2">
    <citation type="submission" date="2021-04" db="EMBL/GenBank/DDBJ databases">
        <authorList>
            <person name="Gilroy R."/>
        </authorList>
    </citation>
    <scope>NUCLEOTIDE SEQUENCE</scope>
    <source>
        <strain evidence="9">CHK178-16964</strain>
    </source>
</reference>
<gene>
    <name evidence="9" type="ORF">IAA07_10010</name>
</gene>
<dbReference type="PANTHER" id="PTHR34979">
    <property type="entry name" value="INNER MEMBRANE PROTEIN YGAZ"/>
    <property type="match status" value="1"/>
</dbReference>
<evidence type="ECO:0000256" key="6">
    <source>
        <dbReference type="ARBA" id="ARBA00022989"/>
    </source>
</evidence>
<evidence type="ECO:0000256" key="5">
    <source>
        <dbReference type="ARBA" id="ARBA00022692"/>
    </source>
</evidence>